<evidence type="ECO:0000313" key="2">
    <source>
        <dbReference type="Proteomes" id="UP001190700"/>
    </source>
</evidence>
<dbReference type="Proteomes" id="UP001190700">
    <property type="component" value="Unassembled WGS sequence"/>
</dbReference>
<evidence type="ECO:0000313" key="1">
    <source>
        <dbReference type="EMBL" id="KAK3254912.1"/>
    </source>
</evidence>
<sequence>SGFAHRPPSPQHTSTIFCAHDAGVAGLLTWPPSSQHTSTIFCAHDAGVAGLLTWPPSSQHTSTTFCAHDAGMAVVADVASEPQAEAHKHHLLRRDDAGVAGLLTWLSKSSAAHKHHLCAHDGMAGLLTGLSDQEHTSISSSAHT</sequence>
<accession>A0AAE0KN85</accession>
<keyword evidence="2" id="KW-1185">Reference proteome</keyword>
<feature type="non-terminal residue" evidence="1">
    <location>
        <position position="1"/>
    </location>
</feature>
<name>A0AAE0KN85_9CHLO</name>
<reference evidence="1 2" key="1">
    <citation type="journal article" date="2015" name="Genome Biol. Evol.">
        <title>Comparative Genomics of a Bacterivorous Green Alga Reveals Evolutionary Causalities and Consequences of Phago-Mixotrophic Mode of Nutrition.</title>
        <authorList>
            <person name="Burns J.A."/>
            <person name="Paasch A."/>
            <person name="Narechania A."/>
            <person name="Kim E."/>
        </authorList>
    </citation>
    <scope>NUCLEOTIDE SEQUENCE [LARGE SCALE GENOMIC DNA]</scope>
    <source>
        <strain evidence="1 2">PLY_AMNH</strain>
    </source>
</reference>
<organism evidence="1 2">
    <name type="scientific">Cymbomonas tetramitiformis</name>
    <dbReference type="NCBI Taxonomy" id="36881"/>
    <lineage>
        <taxon>Eukaryota</taxon>
        <taxon>Viridiplantae</taxon>
        <taxon>Chlorophyta</taxon>
        <taxon>Pyramimonadophyceae</taxon>
        <taxon>Pyramimonadales</taxon>
        <taxon>Pyramimonadaceae</taxon>
        <taxon>Cymbomonas</taxon>
    </lineage>
</organism>
<dbReference type="AlphaFoldDB" id="A0AAE0KN85"/>
<comment type="caution">
    <text evidence="1">The sequence shown here is derived from an EMBL/GenBank/DDBJ whole genome shotgun (WGS) entry which is preliminary data.</text>
</comment>
<gene>
    <name evidence="1" type="ORF">CYMTET_35892</name>
</gene>
<proteinExistence type="predicted"/>
<protein>
    <submittedName>
        <fullName evidence="1">Uncharacterized protein</fullName>
    </submittedName>
</protein>
<dbReference type="EMBL" id="LGRX02023049">
    <property type="protein sequence ID" value="KAK3254912.1"/>
    <property type="molecule type" value="Genomic_DNA"/>
</dbReference>